<sequence>AALHRSLAAGAPRPPAHLPPVPRPRRPRGAGACARARLLRRDRGGL</sequence>
<reference evidence="2" key="1">
    <citation type="submission" date="2020-02" db="EMBL/GenBank/DDBJ databases">
        <authorList>
            <person name="Meier V. D."/>
        </authorList>
    </citation>
    <scope>NUCLEOTIDE SEQUENCE</scope>
    <source>
        <strain evidence="2">AVDCRST_MAG53</strain>
    </source>
</reference>
<feature type="region of interest" description="Disordered" evidence="1">
    <location>
        <begin position="1"/>
        <end position="46"/>
    </location>
</feature>
<proteinExistence type="predicted"/>
<feature type="non-terminal residue" evidence="2">
    <location>
        <position position="1"/>
    </location>
</feature>
<protein>
    <submittedName>
        <fullName evidence="2">Uncharacterized protein</fullName>
    </submittedName>
</protein>
<dbReference type="AlphaFoldDB" id="A0A6J4TDG6"/>
<gene>
    <name evidence="2" type="ORF">AVDCRST_MAG53-3224</name>
</gene>
<organism evidence="2">
    <name type="scientific">uncultured Solirubrobacteraceae bacterium</name>
    <dbReference type="NCBI Taxonomy" id="1162706"/>
    <lineage>
        <taxon>Bacteria</taxon>
        <taxon>Bacillati</taxon>
        <taxon>Actinomycetota</taxon>
        <taxon>Thermoleophilia</taxon>
        <taxon>Solirubrobacterales</taxon>
        <taxon>Solirubrobacteraceae</taxon>
        <taxon>environmental samples</taxon>
    </lineage>
</organism>
<feature type="non-terminal residue" evidence="2">
    <location>
        <position position="46"/>
    </location>
</feature>
<name>A0A6J4TDG6_9ACTN</name>
<evidence type="ECO:0000256" key="1">
    <source>
        <dbReference type="SAM" id="MobiDB-lite"/>
    </source>
</evidence>
<dbReference type="EMBL" id="CADCVR010000100">
    <property type="protein sequence ID" value="CAA9519820.1"/>
    <property type="molecule type" value="Genomic_DNA"/>
</dbReference>
<evidence type="ECO:0000313" key="2">
    <source>
        <dbReference type="EMBL" id="CAA9519820.1"/>
    </source>
</evidence>
<feature type="compositionally biased region" description="Pro residues" evidence="1">
    <location>
        <begin position="12"/>
        <end position="22"/>
    </location>
</feature>
<accession>A0A6J4TDG6</accession>